<proteinExistence type="predicted"/>
<evidence type="ECO:0000313" key="2">
    <source>
        <dbReference type="Proteomes" id="UP001148838"/>
    </source>
</evidence>
<name>A0ABQ8SFR2_PERAM</name>
<dbReference type="Proteomes" id="UP001148838">
    <property type="component" value="Unassembled WGS sequence"/>
</dbReference>
<sequence length="291" mass="33024">MKPFLLTTECLEKVNNSTIAQLFNSLQLLWPEEIQYDNVLLFISGAAPYMKKAGITLKVLFPNMLHDEASLIVAAKKLLNSSEVKNDLTFITAEFGFLPQVICQLQERGQPLTKSVKIVDDTVQRMDSVPGKRGSLRLVTFSAIPYKPLNSSPLIILGFAVARSFYGREKQGGYNNIIREVHAPYPFQRSAFYPSLQAPGVYQATRCGQDLALSETEAGWPTYQRWLIRKSLALRAPGAYLATRPWNWRQEPIYRLYQRLRQYDPHVSVGFTNATQATCCTWTFIAYKGEQ</sequence>
<comment type="caution">
    <text evidence="1">The sequence shown here is derived from an EMBL/GenBank/DDBJ whole genome shotgun (WGS) entry which is preliminary data.</text>
</comment>
<gene>
    <name evidence="1" type="ORF">ANN_21288</name>
</gene>
<accession>A0ABQ8SFR2</accession>
<organism evidence="1 2">
    <name type="scientific">Periplaneta americana</name>
    <name type="common">American cockroach</name>
    <name type="synonym">Blatta americana</name>
    <dbReference type="NCBI Taxonomy" id="6978"/>
    <lineage>
        <taxon>Eukaryota</taxon>
        <taxon>Metazoa</taxon>
        <taxon>Ecdysozoa</taxon>
        <taxon>Arthropoda</taxon>
        <taxon>Hexapoda</taxon>
        <taxon>Insecta</taxon>
        <taxon>Pterygota</taxon>
        <taxon>Neoptera</taxon>
        <taxon>Polyneoptera</taxon>
        <taxon>Dictyoptera</taxon>
        <taxon>Blattodea</taxon>
        <taxon>Blattoidea</taxon>
        <taxon>Blattidae</taxon>
        <taxon>Blattinae</taxon>
        <taxon>Periplaneta</taxon>
    </lineage>
</organism>
<protein>
    <submittedName>
        <fullName evidence="1">Uncharacterized protein</fullName>
    </submittedName>
</protein>
<keyword evidence="2" id="KW-1185">Reference proteome</keyword>
<reference evidence="1 2" key="1">
    <citation type="journal article" date="2022" name="Allergy">
        <title>Genome assembly and annotation of Periplaneta americana reveal a comprehensive cockroach allergen profile.</title>
        <authorList>
            <person name="Wang L."/>
            <person name="Xiong Q."/>
            <person name="Saelim N."/>
            <person name="Wang L."/>
            <person name="Nong W."/>
            <person name="Wan A.T."/>
            <person name="Shi M."/>
            <person name="Liu X."/>
            <person name="Cao Q."/>
            <person name="Hui J.H.L."/>
            <person name="Sookrung N."/>
            <person name="Leung T.F."/>
            <person name="Tungtrongchitr A."/>
            <person name="Tsui S.K.W."/>
        </authorList>
    </citation>
    <scope>NUCLEOTIDE SEQUENCE [LARGE SCALE GENOMIC DNA]</scope>
    <source>
        <strain evidence="1">PWHHKU_190912</strain>
    </source>
</reference>
<evidence type="ECO:0000313" key="1">
    <source>
        <dbReference type="EMBL" id="KAJ4432665.1"/>
    </source>
</evidence>
<dbReference type="EMBL" id="JAJSOF020000029">
    <property type="protein sequence ID" value="KAJ4432665.1"/>
    <property type="molecule type" value="Genomic_DNA"/>
</dbReference>